<comment type="catalytic activity">
    <reaction evidence="5">
        <text>a 1-acyl-sn-glycero-3-phosphate + an acyl-CoA = a 1,2-diacyl-sn-glycero-3-phosphate + CoA</text>
        <dbReference type="Rhea" id="RHEA:19709"/>
        <dbReference type="ChEBI" id="CHEBI:57287"/>
        <dbReference type="ChEBI" id="CHEBI:57970"/>
        <dbReference type="ChEBI" id="CHEBI:58342"/>
        <dbReference type="ChEBI" id="CHEBI:58608"/>
        <dbReference type="EC" id="2.3.1.51"/>
    </reaction>
</comment>
<keyword evidence="9" id="KW-1185">Reference proteome</keyword>
<evidence type="ECO:0000313" key="9">
    <source>
        <dbReference type="Proteomes" id="UP000694866"/>
    </source>
</evidence>
<keyword evidence="5" id="KW-1208">Phospholipid metabolism</keyword>
<dbReference type="CDD" id="cd07989">
    <property type="entry name" value="LPLAT_AGPAT-like"/>
    <property type="match status" value="1"/>
</dbReference>
<comment type="domain">
    <text evidence="5">The HXXXXD motif is essential for acyltransferase activity and may constitute the binding site for the phosphate moiety of the glycerol-3-phosphate.</text>
</comment>
<dbReference type="GO" id="GO:0005783">
    <property type="term" value="C:endoplasmic reticulum"/>
    <property type="evidence" value="ECO:0007669"/>
    <property type="project" value="TreeGrafter"/>
</dbReference>
<dbReference type="Proteomes" id="UP000694866">
    <property type="component" value="Unplaced"/>
</dbReference>
<dbReference type="OrthoDB" id="202234at2759"/>
<evidence type="ECO:0000313" key="10">
    <source>
        <dbReference type="RefSeq" id="XP_011306814.1"/>
    </source>
</evidence>
<sequence length="291" mass="33044">MDFLVYLLPVIVFVISCGFESRDKLRYYAKYVLYAVWSSVVAVIVLPFILVDSPGHVKHARHASIFLRLYTKLLGIKWELRGVEEIERVQACVVVVNHQSILDILGLFNIWTTLGNLAAVSKKALLWVIPFGPIAWLAGTVFIDRKNGKESMKTLVNVANKSQSHATKLLIFPEGTRNKDILSNGIQPFKKGAFKIAIDNRLPILPLVFSPYYFIDEKTYFFGHGKVIIKALEPISTEDLVSDDVDQLMANTHAIMQKEFQSLTKEIVSTLDDNYSSNVRWRQEILKNNKS</sequence>
<feature type="transmembrane region" description="Helical" evidence="6">
    <location>
        <begin position="28"/>
        <end position="51"/>
    </location>
</feature>
<dbReference type="EC" id="2.3.1.51" evidence="5"/>
<name>A0A0C9QIN7_9HYME</name>
<dbReference type="PANTHER" id="PTHR10434">
    <property type="entry name" value="1-ACYL-SN-GLYCEROL-3-PHOSPHATE ACYLTRANSFERASE"/>
    <property type="match status" value="1"/>
</dbReference>
<protein>
    <recommendedName>
        <fullName evidence="5">1-acyl-sn-glycerol-3-phosphate acyltransferase</fullName>
        <ecNumber evidence="5">2.3.1.51</ecNumber>
    </recommendedName>
</protein>
<dbReference type="InterPro" id="IPR004552">
    <property type="entry name" value="AGP_acyltrans"/>
</dbReference>
<dbReference type="RefSeq" id="XP_011306814.1">
    <property type="nucleotide sequence ID" value="XM_011308512.1"/>
</dbReference>
<keyword evidence="5" id="KW-0594">Phospholipid biosynthesis</keyword>
<proteinExistence type="inferred from homology"/>
<evidence type="ECO:0000313" key="8">
    <source>
        <dbReference type="EMBL" id="JAG70249.1"/>
    </source>
</evidence>
<feature type="domain" description="Phospholipid/glycerol acyltransferase" evidence="7">
    <location>
        <begin position="92"/>
        <end position="212"/>
    </location>
</feature>
<evidence type="ECO:0000256" key="6">
    <source>
        <dbReference type="SAM" id="Phobius"/>
    </source>
</evidence>
<gene>
    <name evidence="8" type="primary">AGPAT2</name>
    <name evidence="10 11 12" type="synonym">LOC105268722</name>
    <name evidence="8" type="ORF">g.22798</name>
</gene>
<accession>A0A9R1TAY5</accession>
<keyword evidence="6" id="KW-0812">Transmembrane</keyword>
<reference evidence="10 11" key="2">
    <citation type="submission" date="2025-04" db="UniProtKB">
        <authorList>
            <consortium name="RefSeq"/>
        </authorList>
    </citation>
    <scope>IDENTIFICATION</scope>
    <source>
        <strain evidence="10 11">USDA-PBARC FA_bdor</strain>
        <tissue evidence="10 11">Whole organism</tissue>
    </source>
</reference>
<accession>A0A0C9QIN7</accession>
<reference evidence="8" key="1">
    <citation type="submission" date="2015-01" db="EMBL/GenBank/DDBJ databases">
        <title>Transcriptome Assembly of Fopius arisanus.</title>
        <authorList>
            <person name="Geib S."/>
        </authorList>
    </citation>
    <scope>NUCLEOTIDE SEQUENCE</scope>
</reference>
<dbReference type="NCBIfam" id="TIGR00530">
    <property type="entry name" value="AGP_acyltrn"/>
    <property type="match status" value="1"/>
</dbReference>
<keyword evidence="5" id="KW-0444">Lipid biosynthesis</keyword>
<evidence type="ECO:0000313" key="12">
    <source>
        <dbReference type="RefSeq" id="XP_011306816.1"/>
    </source>
</evidence>
<dbReference type="KEGG" id="fas:105268722"/>
<dbReference type="InterPro" id="IPR002123">
    <property type="entry name" value="Plipid/glycerol_acylTrfase"/>
</dbReference>
<evidence type="ECO:0000259" key="7">
    <source>
        <dbReference type="SMART" id="SM00563"/>
    </source>
</evidence>
<dbReference type="GeneID" id="105268722"/>
<dbReference type="GO" id="GO:0016020">
    <property type="term" value="C:membrane"/>
    <property type="evidence" value="ECO:0007669"/>
    <property type="project" value="InterPro"/>
</dbReference>
<dbReference type="PANTHER" id="PTHR10434:SF53">
    <property type="entry name" value="1-ACYL-SN-GLYCEROL-3-PHOSPHATE ACYLTRANSFERASE"/>
    <property type="match status" value="1"/>
</dbReference>
<evidence type="ECO:0000256" key="4">
    <source>
        <dbReference type="ARBA" id="ARBA00023315"/>
    </source>
</evidence>
<accession>A0A9R1TCE4</accession>
<evidence type="ECO:0000313" key="11">
    <source>
        <dbReference type="RefSeq" id="XP_011306815.1"/>
    </source>
</evidence>
<dbReference type="SMART" id="SM00563">
    <property type="entry name" value="PlsC"/>
    <property type="match status" value="1"/>
</dbReference>
<evidence type="ECO:0000256" key="1">
    <source>
        <dbReference type="ARBA" id="ARBA00004728"/>
    </source>
</evidence>
<dbReference type="GO" id="GO:0006654">
    <property type="term" value="P:phosphatidic acid biosynthetic process"/>
    <property type="evidence" value="ECO:0007669"/>
    <property type="project" value="TreeGrafter"/>
</dbReference>
<evidence type="ECO:0000256" key="5">
    <source>
        <dbReference type="RuleBase" id="RU361267"/>
    </source>
</evidence>
<keyword evidence="6" id="KW-1133">Transmembrane helix</keyword>
<comment type="pathway">
    <text evidence="1">Phospholipid metabolism; CDP-diacylglycerol biosynthesis; CDP-diacylglycerol from sn-glycerol 3-phosphate: step 2/3.</text>
</comment>
<dbReference type="SUPFAM" id="SSF69593">
    <property type="entry name" value="Glycerol-3-phosphate (1)-acyltransferase"/>
    <property type="match status" value="1"/>
</dbReference>
<keyword evidence="6" id="KW-0472">Membrane</keyword>
<evidence type="ECO:0000256" key="2">
    <source>
        <dbReference type="ARBA" id="ARBA00008655"/>
    </source>
</evidence>
<keyword evidence="5" id="KW-0443">Lipid metabolism</keyword>
<dbReference type="Pfam" id="PF01553">
    <property type="entry name" value="Acyltransferase"/>
    <property type="match status" value="1"/>
</dbReference>
<evidence type="ECO:0000256" key="3">
    <source>
        <dbReference type="ARBA" id="ARBA00022679"/>
    </source>
</evidence>
<dbReference type="AlphaFoldDB" id="A0A0C9QIN7"/>
<keyword evidence="3 5" id="KW-0808">Transferase</keyword>
<keyword evidence="4 5" id="KW-0012">Acyltransferase</keyword>
<dbReference type="GO" id="GO:0003841">
    <property type="term" value="F:1-acylglycerol-3-phosphate O-acyltransferase activity"/>
    <property type="evidence" value="ECO:0007669"/>
    <property type="project" value="UniProtKB-UniRule"/>
</dbReference>
<dbReference type="EMBL" id="GBYB01000482">
    <property type="protein sequence ID" value="JAG70249.1"/>
    <property type="molecule type" value="Transcribed_RNA"/>
</dbReference>
<accession>A0A9R1TCV6</accession>
<dbReference type="RefSeq" id="XP_011306816.1">
    <property type="nucleotide sequence ID" value="XM_011308514.1"/>
</dbReference>
<feature type="transmembrane region" description="Helical" evidence="6">
    <location>
        <begin position="124"/>
        <end position="143"/>
    </location>
</feature>
<organism evidence="8">
    <name type="scientific">Fopius arisanus</name>
    <dbReference type="NCBI Taxonomy" id="64838"/>
    <lineage>
        <taxon>Eukaryota</taxon>
        <taxon>Metazoa</taxon>
        <taxon>Ecdysozoa</taxon>
        <taxon>Arthropoda</taxon>
        <taxon>Hexapoda</taxon>
        <taxon>Insecta</taxon>
        <taxon>Pterygota</taxon>
        <taxon>Neoptera</taxon>
        <taxon>Endopterygota</taxon>
        <taxon>Hymenoptera</taxon>
        <taxon>Apocrita</taxon>
        <taxon>Ichneumonoidea</taxon>
        <taxon>Braconidae</taxon>
        <taxon>Opiinae</taxon>
        <taxon>Fopius</taxon>
    </lineage>
</organism>
<dbReference type="RefSeq" id="XP_011306815.1">
    <property type="nucleotide sequence ID" value="XM_011308513.1"/>
</dbReference>
<comment type="similarity">
    <text evidence="2 5">Belongs to the 1-acyl-sn-glycerol-3-phosphate acyltransferase family.</text>
</comment>